<dbReference type="EMBL" id="LS974202">
    <property type="protein sequence ID" value="SSC13796.1"/>
    <property type="molecule type" value="Genomic_DNA"/>
</dbReference>
<evidence type="ECO:0000313" key="1">
    <source>
        <dbReference type="EMBL" id="SSC13796.1"/>
    </source>
</evidence>
<gene>
    <name evidence="1" type="ORF">MESINF_2356</name>
</gene>
<name>A0A7Z7PP88_9BACT</name>
<dbReference type="Proteomes" id="UP000250796">
    <property type="component" value="Chromosome MESINF"/>
</dbReference>
<dbReference type="AlphaFoldDB" id="A0A7Z7PP88"/>
<evidence type="ECO:0000313" key="2">
    <source>
        <dbReference type="Proteomes" id="UP000250796"/>
    </source>
</evidence>
<dbReference type="KEGG" id="minf:MESINF_2356"/>
<dbReference type="RefSeq" id="WP_169699906.1">
    <property type="nucleotide sequence ID" value="NZ_LS974202.1"/>
</dbReference>
<dbReference type="PANTHER" id="PTHR42754">
    <property type="entry name" value="ENDOGLUCANASE"/>
    <property type="match status" value="1"/>
</dbReference>
<dbReference type="PROSITE" id="PS51257">
    <property type="entry name" value="PROKAR_LIPOPROTEIN"/>
    <property type="match status" value="1"/>
</dbReference>
<proteinExistence type="predicted"/>
<evidence type="ECO:0008006" key="3">
    <source>
        <dbReference type="Google" id="ProtNLM"/>
    </source>
</evidence>
<dbReference type="PANTHER" id="PTHR42754:SF1">
    <property type="entry name" value="LIPOPROTEIN"/>
    <property type="match status" value="1"/>
</dbReference>
<organism evidence="1 2">
    <name type="scientific">Mesotoga infera</name>
    <dbReference type="NCBI Taxonomy" id="1236046"/>
    <lineage>
        <taxon>Bacteria</taxon>
        <taxon>Thermotogati</taxon>
        <taxon>Thermotogota</taxon>
        <taxon>Thermotogae</taxon>
        <taxon>Kosmotogales</taxon>
        <taxon>Kosmotogaceae</taxon>
        <taxon>Mesotoga</taxon>
    </lineage>
</organism>
<protein>
    <recommendedName>
        <fullName evidence="3">Bacterial repeat domain-containing protein</fullName>
    </recommendedName>
</protein>
<keyword evidence="2" id="KW-1185">Reference proteome</keyword>
<reference evidence="1 2" key="1">
    <citation type="submission" date="2017-01" db="EMBL/GenBank/DDBJ databases">
        <authorList>
            <person name="Erauso G."/>
        </authorList>
    </citation>
    <scope>NUCLEOTIDE SEQUENCE [LARGE SCALE GENOMIC DNA]</scope>
    <source>
        <strain evidence="1">MESINF1</strain>
    </source>
</reference>
<accession>A0A7Z7PP88</accession>
<sequence length="522" mass="56375">MSRRIFLAIIFVLLLIALSGCINILKRYQVTITSTPLLESVTVGKRERELPYRTTAKRGDRILIKAPLVPGYDFAGWLVNNVLNEEANVEIVIEENTAIKAIYIPKLVNEITLGGNGDETGFGLIVESTSSLVSGVTSDSTDSNLIVGNNGGFDFWVPPLEYISNSFLVSPRKAHGGSGDDFISDTTRITGGTVSVGWTDSEDIPFTGSGYPYHGGTDAYAIMLLNDGTIGWQTYIGGSGDDYAHSVNVTVGERLILTGSTGSNDSNFEGTGQHGDIDGWASIMSSYGTLVSNLRKSFGGSGTDELFYGVQTRDGGYLLCGYSKSSDGDLKNIDRSQGEDLWILKVDSELNILWQDLLGGTADERAHVVKEVSDGLIVAGYTASTGRDVNDHKGGKDIWVLKFKDNGELLWSKTYGGTNDEEAFDIIETADGGYAVCGYTKSTNRDVRANKGMSDVWVIKLGMDGYLEWEATFGGTQNDSGRRIGETEKRELIVIGTTSSNDRDVLSGLHGGTDAWLLRLGK</sequence>